<name>A0AA37HP76_9HYPH</name>
<sequence length="278" mass="29927">MSLAPPQTIEPFASAAANILAASDQRQPIAPLTEQNESFSLGGAYRVTAEIRRLREARGERVVGRKIGFTNTTIWNAYNVAAPIWGYVYDTTLHQLADFAGPASLASFVEPRIEPEIVFGLARAPELGMDERALLACLAWVAPGFEVVQSLFPGWRFRAPDTVAAFGLHGALFLGEPVAVTRDSEAVWLEALGRFEIQVRREGAVVETGRAANVLRGGPLAALRHLVEVLAGDPASPVLAVGEVVTTGTLTDAYPIRVGETWDTRIAGLPLTDIRLAF</sequence>
<dbReference type="SUPFAM" id="SSF56529">
    <property type="entry name" value="FAH"/>
    <property type="match status" value="1"/>
</dbReference>
<keyword evidence="2" id="KW-1185">Reference proteome</keyword>
<gene>
    <name evidence="1" type="primary">tesE</name>
    <name evidence="1" type="ORF">NBEOAGPD_2327</name>
</gene>
<dbReference type="GO" id="GO:0008684">
    <property type="term" value="F:2-oxopent-4-enoate hydratase activity"/>
    <property type="evidence" value="ECO:0007669"/>
    <property type="project" value="TreeGrafter"/>
</dbReference>
<organism evidence="1 2">
    <name type="scientific">Methylobacterium gregans</name>
    <dbReference type="NCBI Taxonomy" id="374424"/>
    <lineage>
        <taxon>Bacteria</taxon>
        <taxon>Pseudomonadati</taxon>
        <taxon>Pseudomonadota</taxon>
        <taxon>Alphaproteobacteria</taxon>
        <taxon>Hyphomicrobiales</taxon>
        <taxon>Methylobacteriaceae</taxon>
        <taxon>Methylobacterium</taxon>
    </lineage>
</organism>
<comment type="caution">
    <text evidence="1">The sequence shown here is derived from an EMBL/GenBank/DDBJ whole genome shotgun (WGS) entry which is preliminary data.</text>
</comment>
<evidence type="ECO:0000313" key="1">
    <source>
        <dbReference type="EMBL" id="GJD79106.1"/>
    </source>
</evidence>
<dbReference type="PANTHER" id="PTHR30143">
    <property type="entry name" value="ACID HYDRATASE"/>
    <property type="match status" value="1"/>
</dbReference>
<dbReference type="GO" id="GO:0005737">
    <property type="term" value="C:cytoplasm"/>
    <property type="evidence" value="ECO:0007669"/>
    <property type="project" value="TreeGrafter"/>
</dbReference>
<accession>A0AA37HP76</accession>
<dbReference type="AlphaFoldDB" id="A0AA37HP76"/>
<protein>
    <submittedName>
        <fullName evidence="1">2-hydroxyhexa-2,4-dienoate hydratase</fullName>
    </submittedName>
</protein>
<dbReference type="InterPro" id="IPR050772">
    <property type="entry name" value="Hydratase-Decarb/MhpD_sf"/>
</dbReference>
<dbReference type="EMBL" id="BPQM01000052">
    <property type="protein sequence ID" value="GJD79106.1"/>
    <property type="molecule type" value="Genomic_DNA"/>
</dbReference>
<proteinExistence type="predicted"/>
<reference evidence="1" key="2">
    <citation type="submission" date="2021-08" db="EMBL/GenBank/DDBJ databases">
        <authorList>
            <person name="Tani A."/>
            <person name="Ola A."/>
            <person name="Ogura Y."/>
            <person name="Katsura K."/>
            <person name="Hayashi T."/>
        </authorList>
    </citation>
    <scope>NUCLEOTIDE SEQUENCE</scope>
    <source>
        <strain evidence="1">NBRC 103626</strain>
    </source>
</reference>
<reference evidence="1" key="1">
    <citation type="journal article" date="2016" name="Front. Microbiol.">
        <title>Genome Sequence of the Piezophilic, Mesophilic Sulfate-Reducing Bacterium Desulfovibrio indicus J2T.</title>
        <authorList>
            <person name="Cao J."/>
            <person name="Maignien L."/>
            <person name="Shao Z."/>
            <person name="Alain K."/>
            <person name="Jebbar M."/>
        </authorList>
    </citation>
    <scope>NUCLEOTIDE SEQUENCE</scope>
    <source>
        <strain evidence="1">NBRC 103626</strain>
    </source>
</reference>
<dbReference type="InterPro" id="IPR036663">
    <property type="entry name" value="Fumarylacetoacetase_C_sf"/>
</dbReference>
<dbReference type="Gene3D" id="3.90.850.10">
    <property type="entry name" value="Fumarylacetoacetase-like, C-terminal domain"/>
    <property type="match status" value="1"/>
</dbReference>
<dbReference type="RefSeq" id="WP_238303003.1">
    <property type="nucleotide sequence ID" value="NZ_BPQM01000052.1"/>
</dbReference>
<dbReference type="Proteomes" id="UP001055108">
    <property type="component" value="Unassembled WGS sequence"/>
</dbReference>
<dbReference type="PANTHER" id="PTHR30143:SF0">
    <property type="entry name" value="2-KETO-4-PENTENOATE HYDRATASE"/>
    <property type="match status" value="1"/>
</dbReference>
<evidence type="ECO:0000313" key="2">
    <source>
        <dbReference type="Proteomes" id="UP001055108"/>
    </source>
</evidence>